<dbReference type="RefSeq" id="WP_281796518.1">
    <property type="nucleotide sequence ID" value="NZ_BSDR01000001.1"/>
</dbReference>
<evidence type="ECO:0000313" key="4">
    <source>
        <dbReference type="Proteomes" id="UP001144372"/>
    </source>
</evidence>
<evidence type="ECO:0000259" key="2">
    <source>
        <dbReference type="SMART" id="SM01117"/>
    </source>
</evidence>
<dbReference type="InterPro" id="IPR019251">
    <property type="entry name" value="DUF2231_TM"/>
</dbReference>
<keyword evidence="1" id="KW-0472">Membrane</keyword>
<feature type="transmembrane region" description="Helical" evidence="1">
    <location>
        <begin position="171"/>
        <end position="194"/>
    </location>
</feature>
<feature type="transmembrane region" description="Helical" evidence="1">
    <location>
        <begin position="206"/>
        <end position="228"/>
    </location>
</feature>
<keyword evidence="4" id="KW-1185">Reference proteome</keyword>
<dbReference type="EMBL" id="BSDR01000001">
    <property type="protein sequence ID" value="GLI36253.1"/>
    <property type="molecule type" value="Genomic_DNA"/>
</dbReference>
<dbReference type="InterPro" id="IPR001199">
    <property type="entry name" value="Cyt_B5-like_heme/steroid-bd"/>
</dbReference>
<dbReference type="SUPFAM" id="SSF55856">
    <property type="entry name" value="Cytochrome b5-like heme/steroid binding domain"/>
    <property type="match status" value="1"/>
</dbReference>
<evidence type="ECO:0000256" key="1">
    <source>
        <dbReference type="SAM" id="Phobius"/>
    </source>
</evidence>
<dbReference type="SMART" id="SM01117">
    <property type="entry name" value="Cyt-b5"/>
    <property type="match status" value="1"/>
</dbReference>
<evidence type="ECO:0000313" key="3">
    <source>
        <dbReference type="EMBL" id="GLI36253.1"/>
    </source>
</evidence>
<protein>
    <recommendedName>
        <fullName evidence="2">Cytochrome b5 heme-binding domain-containing protein</fullName>
    </recommendedName>
</protein>
<proteinExistence type="predicted"/>
<accession>A0A9W6L922</accession>
<comment type="caution">
    <text evidence="3">The sequence shown here is derived from an EMBL/GenBank/DDBJ whole genome shotgun (WGS) entry which is preliminary data.</text>
</comment>
<keyword evidence="1" id="KW-0812">Transmembrane</keyword>
<dbReference type="Gene3D" id="3.10.120.10">
    <property type="entry name" value="Cytochrome b5-like heme/steroid binding domain"/>
    <property type="match status" value="1"/>
</dbReference>
<name>A0A9W6L922_9BACT</name>
<reference evidence="3" key="1">
    <citation type="submission" date="2022-12" db="EMBL/GenBank/DDBJ databases">
        <title>Reference genome sequencing for broad-spectrum identification of bacterial and archaeal isolates by mass spectrometry.</title>
        <authorList>
            <person name="Sekiguchi Y."/>
            <person name="Tourlousse D.M."/>
        </authorList>
    </citation>
    <scope>NUCLEOTIDE SEQUENCE</scope>
    <source>
        <strain evidence="3">ASRB1</strain>
    </source>
</reference>
<dbReference type="InterPro" id="IPR036400">
    <property type="entry name" value="Cyt_B5-like_heme/steroid_sf"/>
</dbReference>
<sequence>MKEFELKDLSEFDGKDGKPVYIAHQGRVYDVTLSKLWKGGLHMKRHHAGRDLSVDIGAAPHGIDVLERYPQVGILKAEREAEVTLPEVVSRLLHRFPILRRHPHPMTVHFPIVFMLATTAFNLLYLISHVKSFEVTALHCLGAGILFMPLVMLTGLFTWWLNYMAKPVRSVIIKIVVSPVLFVIALIAFTWRMANPELLSSFGMGSVIYFLLILSLTPLVGIIGWYGAQLTFPVEKE</sequence>
<organism evidence="3 4">
    <name type="scientific">Desulforhabdus amnigena</name>
    <dbReference type="NCBI Taxonomy" id="40218"/>
    <lineage>
        <taxon>Bacteria</taxon>
        <taxon>Pseudomonadati</taxon>
        <taxon>Thermodesulfobacteriota</taxon>
        <taxon>Syntrophobacteria</taxon>
        <taxon>Syntrophobacterales</taxon>
        <taxon>Syntrophobacteraceae</taxon>
        <taxon>Desulforhabdus</taxon>
    </lineage>
</organism>
<feature type="transmembrane region" description="Helical" evidence="1">
    <location>
        <begin position="136"/>
        <end position="159"/>
    </location>
</feature>
<dbReference type="Proteomes" id="UP001144372">
    <property type="component" value="Unassembled WGS sequence"/>
</dbReference>
<feature type="domain" description="Cytochrome b5 heme-binding" evidence="2">
    <location>
        <begin position="4"/>
        <end position="76"/>
    </location>
</feature>
<keyword evidence="1" id="KW-1133">Transmembrane helix</keyword>
<dbReference type="AlphaFoldDB" id="A0A9W6L922"/>
<feature type="transmembrane region" description="Helical" evidence="1">
    <location>
        <begin position="108"/>
        <end position="130"/>
    </location>
</feature>
<dbReference type="Pfam" id="PF09990">
    <property type="entry name" value="DUF2231"/>
    <property type="match status" value="1"/>
</dbReference>
<gene>
    <name evidence="3" type="ORF">DAMNIGENAA_36860</name>
</gene>
<dbReference type="Pfam" id="PF00173">
    <property type="entry name" value="Cyt-b5"/>
    <property type="match status" value="1"/>
</dbReference>